<gene>
    <name evidence="1" type="ORF">SAMN02745165_02065</name>
</gene>
<sequence length="45" mass="5042">MGEAALSYWLDEFINPTPVAADAEITDYITLIDGETDDDWKYGTD</sequence>
<protein>
    <submittedName>
        <fullName evidence="1">Uncharacterized protein</fullName>
    </submittedName>
</protein>
<dbReference type="RefSeq" id="WP_153305039.1">
    <property type="nucleotide sequence ID" value="NZ_FQZT01000006.1"/>
</dbReference>
<organism evidence="1 2">
    <name type="scientific">Malonomonas rubra DSM 5091</name>
    <dbReference type="NCBI Taxonomy" id="1122189"/>
    <lineage>
        <taxon>Bacteria</taxon>
        <taxon>Pseudomonadati</taxon>
        <taxon>Thermodesulfobacteriota</taxon>
        <taxon>Desulfuromonadia</taxon>
        <taxon>Desulfuromonadales</taxon>
        <taxon>Geopsychrobacteraceae</taxon>
        <taxon>Malonomonas</taxon>
    </lineage>
</organism>
<dbReference type="STRING" id="1122189.SAMN02745165_02065"/>
<evidence type="ECO:0000313" key="1">
    <source>
        <dbReference type="EMBL" id="SHJ30894.1"/>
    </source>
</evidence>
<dbReference type="EMBL" id="FQZT01000006">
    <property type="protein sequence ID" value="SHJ30894.1"/>
    <property type="molecule type" value="Genomic_DNA"/>
</dbReference>
<dbReference type="AlphaFoldDB" id="A0A1M6I8V6"/>
<evidence type="ECO:0000313" key="2">
    <source>
        <dbReference type="Proteomes" id="UP000184171"/>
    </source>
</evidence>
<accession>A0A1M6I8V6</accession>
<dbReference type="Proteomes" id="UP000184171">
    <property type="component" value="Unassembled WGS sequence"/>
</dbReference>
<proteinExistence type="predicted"/>
<name>A0A1M6I8V6_MALRU</name>
<reference evidence="1 2" key="1">
    <citation type="submission" date="2016-11" db="EMBL/GenBank/DDBJ databases">
        <authorList>
            <person name="Jaros S."/>
            <person name="Januszkiewicz K."/>
            <person name="Wedrychowicz H."/>
        </authorList>
    </citation>
    <scope>NUCLEOTIDE SEQUENCE [LARGE SCALE GENOMIC DNA]</scope>
    <source>
        <strain evidence="1 2">DSM 5091</strain>
    </source>
</reference>
<keyword evidence="2" id="KW-1185">Reference proteome</keyword>